<dbReference type="RefSeq" id="WP_131466462.1">
    <property type="nucleotide sequence ID" value="NZ_SJJY01000008.1"/>
</dbReference>
<evidence type="ECO:0000313" key="1">
    <source>
        <dbReference type="EMBL" id="TCC19414.1"/>
    </source>
</evidence>
<dbReference type="Proteomes" id="UP000292385">
    <property type="component" value="Unassembled WGS sequence"/>
</dbReference>
<gene>
    <name evidence="1" type="ORF">E0H58_31400</name>
</gene>
<name>A0ABY2A063_9ACTN</name>
<comment type="caution">
    <text evidence="1">The sequence shown here is derived from an EMBL/GenBank/DDBJ whole genome shotgun (WGS) entry which is preliminary data.</text>
</comment>
<sequence>MTELNGLDETELAEQEHKALLEMVSAHDAYDALFTSKGRPVLDGSKVPELNLDISEVRAAQRRWYDAMKNLNKIRRKRRIAELPLGPEPEQ</sequence>
<protein>
    <submittedName>
        <fullName evidence="1">Uncharacterized protein</fullName>
    </submittedName>
</protein>
<organism evidence="1 2">
    <name type="scientific">Kribbella speibonae</name>
    <dbReference type="NCBI Taxonomy" id="1572660"/>
    <lineage>
        <taxon>Bacteria</taxon>
        <taxon>Bacillati</taxon>
        <taxon>Actinomycetota</taxon>
        <taxon>Actinomycetes</taxon>
        <taxon>Propionibacteriales</taxon>
        <taxon>Kribbellaceae</taxon>
        <taxon>Kribbella</taxon>
    </lineage>
</organism>
<proteinExistence type="predicted"/>
<evidence type="ECO:0000313" key="2">
    <source>
        <dbReference type="Proteomes" id="UP000292385"/>
    </source>
</evidence>
<dbReference type="EMBL" id="SJJY01000008">
    <property type="protein sequence ID" value="TCC19414.1"/>
    <property type="molecule type" value="Genomic_DNA"/>
</dbReference>
<reference evidence="1 2" key="1">
    <citation type="submission" date="2019-02" db="EMBL/GenBank/DDBJ databases">
        <title>Kribbella capetownensis sp. nov. and Kribbella speibonae sp. nov., isolated from soil.</title>
        <authorList>
            <person name="Curtis S.M."/>
            <person name="Norton I."/>
            <person name="Everest G.J."/>
            <person name="Meyers P.R."/>
        </authorList>
    </citation>
    <scope>NUCLEOTIDE SEQUENCE [LARGE SCALE GENOMIC DNA]</scope>
    <source>
        <strain evidence="1 2">SK5</strain>
    </source>
</reference>
<keyword evidence="2" id="KW-1185">Reference proteome</keyword>
<accession>A0ABY2A063</accession>